<dbReference type="Gene3D" id="3.30.300.350">
    <property type="entry name" value="GTP-binding protein OBG, C-terminal domain"/>
    <property type="match status" value="1"/>
</dbReference>
<dbReference type="SUPFAM" id="SSF102741">
    <property type="entry name" value="Obg GTP-binding protein C-terminal domain"/>
    <property type="match status" value="1"/>
</dbReference>
<sequence>MILDDEPELAAPMLSTRHAELEDATSIASHVLAVLGGMVPHGSQCKFCWADPLAHYLFDLAFVRRWRILQSRSCGGDQIVGKKWVQRLIHRLVPELPSSSTRPADLSCPAARCTPAAKGRVFFAGCYVRYSTSQFWNVYAVAAYSDSLKRFQHALEACGVNRTLIKRGVKEGDTVIIGEEDASNWREDFVLATRSDHDWLKESTEERYFGSVSSESW</sequence>
<dbReference type="Pfam" id="PF09269">
    <property type="entry name" value="DUF1967"/>
    <property type="match status" value="1"/>
</dbReference>
<keyword evidence="1" id="KW-0547">Nucleotide-binding</keyword>
<keyword evidence="4" id="KW-1185">Reference proteome</keyword>
<dbReference type="Proteomes" id="UP001054889">
    <property type="component" value="Unassembled WGS sequence"/>
</dbReference>
<evidence type="ECO:0000256" key="1">
    <source>
        <dbReference type="ARBA" id="ARBA00023134"/>
    </source>
</evidence>
<gene>
    <name evidence="3" type="primary">gb11785</name>
    <name evidence="3" type="ORF">PR202_gb11785</name>
</gene>
<dbReference type="PROSITE" id="PS51881">
    <property type="entry name" value="OCT"/>
    <property type="match status" value="1"/>
</dbReference>
<dbReference type="InterPro" id="IPR015349">
    <property type="entry name" value="OCT_dom"/>
</dbReference>
<organism evidence="3 4">
    <name type="scientific">Eleusine coracana subsp. coracana</name>
    <dbReference type="NCBI Taxonomy" id="191504"/>
    <lineage>
        <taxon>Eukaryota</taxon>
        <taxon>Viridiplantae</taxon>
        <taxon>Streptophyta</taxon>
        <taxon>Embryophyta</taxon>
        <taxon>Tracheophyta</taxon>
        <taxon>Spermatophyta</taxon>
        <taxon>Magnoliopsida</taxon>
        <taxon>Liliopsida</taxon>
        <taxon>Poales</taxon>
        <taxon>Poaceae</taxon>
        <taxon>PACMAD clade</taxon>
        <taxon>Chloridoideae</taxon>
        <taxon>Cynodonteae</taxon>
        <taxon>Eleusininae</taxon>
        <taxon>Eleusine</taxon>
    </lineage>
</organism>
<name>A0AAV5ENP8_ELECO</name>
<proteinExistence type="predicted"/>
<dbReference type="AlphaFoldDB" id="A0AAV5ENP8"/>
<comment type="caution">
    <text evidence="3">The sequence shown here is derived from an EMBL/GenBank/DDBJ whole genome shotgun (WGS) entry which is preliminary data.</text>
</comment>
<evidence type="ECO:0000313" key="4">
    <source>
        <dbReference type="Proteomes" id="UP001054889"/>
    </source>
</evidence>
<accession>A0AAV5ENP8</accession>
<reference evidence="3" key="1">
    <citation type="journal article" date="2018" name="DNA Res.">
        <title>Multiple hybrid de novo genome assembly of finger millet, an orphan allotetraploid crop.</title>
        <authorList>
            <person name="Hatakeyama M."/>
            <person name="Aluri S."/>
            <person name="Balachadran M.T."/>
            <person name="Sivarajan S.R."/>
            <person name="Patrignani A."/>
            <person name="Gruter S."/>
            <person name="Poveda L."/>
            <person name="Shimizu-Inatsugi R."/>
            <person name="Baeten J."/>
            <person name="Francoijs K.J."/>
            <person name="Nataraja K.N."/>
            <person name="Reddy Y.A.N."/>
            <person name="Phadnis S."/>
            <person name="Ravikumar R.L."/>
            <person name="Schlapbach R."/>
            <person name="Sreeman S.M."/>
            <person name="Shimizu K.K."/>
        </authorList>
    </citation>
    <scope>NUCLEOTIDE SEQUENCE</scope>
</reference>
<dbReference type="GO" id="GO:0005525">
    <property type="term" value="F:GTP binding"/>
    <property type="evidence" value="ECO:0007669"/>
    <property type="project" value="UniProtKB-KW"/>
</dbReference>
<reference evidence="3" key="2">
    <citation type="submission" date="2021-12" db="EMBL/GenBank/DDBJ databases">
        <title>Resequencing data analysis of finger millet.</title>
        <authorList>
            <person name="Hatakeyama M."/>
            <person name="Aluri S."/>
            <person name="Balachadran M.T."/>
            <person name="Sivarajan S.R."/>
            <person name="Poveda L."/>
            <person name="Shimizu-Inatsugi R."/>
            <person name="Schlapbach R."/>
            <person name="Sreeman S.M."/>
            <person name="Shimizu K.K."/>
        </authorList>
    </citation>
    <scope>NUCLEOTIDE SEQUENCE</scope>
</reference>
<evidence type="ECO:0000259" key="2">
    <source>
        <dbReference type="PROSITE" id="PS51881"/>
    </source>
</evidence>
<keyword evidence="1" id="KW-0342">GTP-binding</keyword>
<dbReference type="InterPro" id="IPR036346">
    <property type="entry name" value="GTP-bd_prot_GTP1/OBG_C_sf"/>
</dbReference>
<dbReference type="EMBL" id="BQKI01000076">
    <property type="protein sequence ID" value="GJN24072.1"/>
    <property type="molecule type" value="Genomic_DNA"/>
</dbReference>
<feature type="domain" description="OCT" evidence="2">
    <location>
        <begin position="98"/>
        <end position="187"/>
    </location>
</feature>
<protein>
    <recommendedName>
        <fullName evidence="2">OCT domain-containing protein</fullName>
    </recommendedName>
</protein>
<evidence type="ECO:0000313" key="3">
    <source>
        <dbReference type="EMBL" id="GJN24072.1"/>
    </source>
</evidence>